<keyword evidence="6 9" id="KW-0547">Nucleotide-binding</keyword>
<evidence type="ECO:0000313" key="12">
    <source>
        <dbReference type="Proteomes" id="UP001204445"/>
    </source>
</evidence>
<dbReference type="GO" id="GO:0005524">
    <property type="term" value="F:ATP binding"/>
    <property type="evidence" value="ECO:0007669"/>
    <property type="project" value="UniProtKB-UniRule"/>
</dbReference>
<organism evidence="11 12">
    <name type="scientific">Methylohalomonas lacus</name>
    <dbReference type="NCBI Taxonomy" id="398773"/>
    <lineage>
        <taxon>Bacteria</taxon>
        <taxon>Pseudomonadati</taxon>
        <taxon>Pseudomonadota</taxon>
        <taxon>Gammaproteobacteria</taxon>
        <taxon>Methylohalomonadales</taxon>
        <taxon>Methylohalomonadaceae</taxon>
        <taxon>Methylohalomonas</taxon>
    </lineage>
</organism>
<sequence>MSAANSVPTWKTAPALRALTAHGVIAYPTEAVYGLGCLPQRAPVQRLLRIKRRSPRKGLILIGAYPDQFRRYIDFADARVDWMQVFASWPGAVTWLLPTRPGTPAWLTGEHTSLAVRVSDHPLVQALCARSGAIISTSANPAGCVPARDPARVRAYFGGQLDYVLNGPLGGRSQPSEIRYGLTGAVIRPATG</sequence>
<dbReference type="EC" id="2.7.7.87" evidence="9"/>
<evidence type="ECO:0000256" key="3">
    <source>
        <dbReference type="ARBA" id="ARBA00022679"/>
    </source>
</evidence>
<dbReference type="AlphaFoldDB" id="A0AAE3L4U9"/>
<dbReference type="InterPro" id="IPR023535">
    <property type="entry name" value="TC-AMP_synthase"/>
</dbReference>
<dbReference type="GO" id="GO:0000049">
    <property type="term" value="F:tRNA binding"/>
    <property type="evidence" value="ECO:0007669"/>
    <property type="project" value="TreeGrafter"/>
</dbReference>
<gene>
    <name evidence="9" type="primary">tsaC</name>
    <name evidence="11" type="ORF">J2T55_002544</name>
</gene>
<accession>A0AAE3L4U9</accession>
<evidence type="ECO:0000256" key="5">
    <source>
        <dbReference type="ARBA" id="ARBA00022695"/>
    </source>
</evidence>
<name>A0AAE3L4U9_9GAMM</name>
<comment type="similarity">
    <text evidence="9">Belongs to the SUA5 family. TsaC subfamily.</text>
</comment>
<dbReference type="Gene3D" id="3.90.870.10">
    <property type="entry name" value="DHBP synthase"/>
    <property type="match status" value="1"/>
</dbReference>
<keyword evidence="4 9" id="KW-0819">tRNA processing</keyword>
<dbReference type="EMBL" id="JANUCT010000024">
    <property type="protein sequence ID" value="MCS3904508.1"/>
    <property type="molecule type" value="Genomic_DNA"/>
</dbReference>
<dbReference type="PROSITE" id="PS51163">
    <property type="entry name" value="YRDC"/>
    <property type="match status" value="1"/>
</dbReference>
<comment type="subcellular location">
    <subcellularLocation>
        <location evidence="1 9">Cytoplasm</location>
    </subcellularLocation>
</comment>
<dbReference type="GO" id="GO:0003725">
    <property type="term" value="F:double-stranded RNA binding"/>
    <property type="evidence" value="ECO:0007669"/>
    <property type="project" value="InterPro"/>
</dbReference>
<dbReference type="GO" id="GO:0006450">
    <property type="term" value="P:regulation of translational fidelity"/>
    <property type="evidence" value="ECO:0007669"/>
    <property type="project" value="TreeGrafter"/>
</dbReference>
<evidence type="ECO:0000256" key="8">
    <source>
        <dbReference type="ARBA" id="ARBA00048366"/>
    </source>
</evidence>
<comment type="caution">
    <text evidence="11">The sequence shown here is derived from an EMBL/GenBank/DDBJ whole genome shotgun (WGS) entry which is preliminary data.</text>
</comment>
<dbReference type="HAMAP" id="MF_01852">
    <property type="entry name" value="TsaC"/>
    <property type="match status" value="1"/>
</dbReference>
<evidence type="ECO:0000259" key="10">
    <source>
        <dbReference type="PROSITE" id="PS51163"/>
    </source>
</evidence>
<dbReference type="RefSeq" id="WP_259057570.1">
    <property type="nucleotide sequence ID" value="NZ_JANUCT010000024.1"/>
</dbReference>
<evidence type="ECO:0000256" key="4">
    <source>
        <dbReference type="ARBA" id="ARBA00022694"/>
    </source>
</evidence>
<keyword evidence="3 9" id="KW-0808">Transferase</keyword>
<dbReference type="PANTHER" id="PTHR17490">
    <property type="entry name" value="SUA5"/>
    <property type="match status" value="1"/>
</dbReference>
<evidence type="ECO:0000256" key="6">
    <source>
        <dbReference type="ARBA" id="ARBA00022741"/>
    </source>
</evidence>
<protein>
    <recommendedName>
        <fullName evidence="9">Threonylcarbamoyl-AMP synthase</fullName>
        <shortName evidence="9">TC-AMP synthase</shortName>
        <ecNumber evidence="9">2.7.7.87</ecNumber>
    </recommendedName>
    <alternativeName>
        <fullName evidence="9">L-threonylcarbamoyladenylate synthase</fullName>
    </alternativeName>
    <alternativeName>
        <fullName evidence="9">t(6)A37 threonylcarbamoyladenosine biosynthesis protein TsaC</fullName>
    </alternativeName>
    <alternativeName>
        <fullName evidence="9">tRNA threonylcarbamoyladenosine biosynthesis protein TsaC</fullName>
    </alternativeName>
</protein>
<dbReference type="InterPro" id="IPR050156">
    <property type="entry name" value="TC-AMP_synthase_SUA5"/>
</dbReference>
<comment type="catalytic activity">
    <reaction evidence="8 9">
        <text>L-threonine + hydrogencarbonate + ATP = L-threonylcarbamoyladenylate + diphosphate + H2O</text>
        <dbReference type="Rhea" id="RHEA:36407"/>
        <dbReference type="ChEBI" id="CHEBI:15377"/>
        <dbReference type="ChEBI" id="CHEBI:17544"/>
        <dbReference type="ChEBI" id="CHEBI:30616"/>
        <dbReference type="ChEBI" id="CHEBI:33019"/>
        <dbReference type="ChEBI" id="CHEBI:57926"/>
        <dbReference type="ChEBI" id="CHEBI:73682"/>
        <dbReference type="EC" id="2.7.7.87"/>
    </reaction>
</comment>
<dbReference type="Proteomes" id="UP001204445">
    <property type="component" value="Unassembled WGS sequence"/>
</dbReference>
<feature type="domain" description="YrdC-like" evidence="10">
    <location>
        <begin position="9"/>
        <end position="192"/>
    </location>
</feature>
<dbReference type="GO" id="GO:0002949">
    <property type="term" value="P:tRNA threonylcarbamoyladenosine modification"/>
    <property type="evidence" value="ECO:0007669"/>
    <property type="project" value="UniProtKB-UniRule"/>
</dbReference>
<keyword evidence="2 9" id="KW-0963">Cytoplasm</keyword>
<keyword evidence="5 9" id="KW-0548">Nucleotidyltransferase</keyword>
<evidence type="ECO:0000313" key="11">
    <source>
        <dbReference type="EMBL" id="MCS3904508.1"/>
    </source>
</evidence>
<dbReference type="SUPFAM" id="SSF55821">
    <property type="entry name" value="YrdC/RibB"/>
    <property type="match status" value="1"/>
</dbReference>
<evidence type="ECO:0000256" key="9">
    <source>
        <dbReference type="HAMAP-Rule" id="MF_01852"/>
    </source>
</evidence>
<comment type="function">
    <text evidence="9">Required for the formation of a threonylcarbamoyl group on adenosine at position 37 (t(6)A37) in tRNAs that read codons beginning with adenine. Catalyzes the conversion of L-threonine, HCO(3)(-)/CO(2) and ATP to give threonylcarbamoyl-AMP (TC-AMP) as the acyladenylate intermediate, with the release of diphosphate.</text>
</comment>
<evidence type="ECO:0000256" key="2">
    <source>
        <dbReference type="ARBA" id="ARBA00022490"/>
    </source>
</evidence>
<dbReference type="GO" id="GO:0061710">
    <property type="term" value="F:L-threonylcarbamoyladenylate synthase"/>
    <property type="evidence" value="ECO:0007669"/>
    <property type="project" value="UniProtKB-EC"/>
</dbReference>
<proteinExistence type="inferred from homology"/>
<dbReference type="PANTHER" id="PTHR17490:SF18">
    <property type="entry name" value="THREONYLCARBAMOYL-AMP SYNTHASE"/>
    <property type="match status" value="1"/>
</dbReference>
<reference evidence="11" key="1">
    <citation type="submission" date="2022-08" db="EMBL/GenBank/DDBJ databases">
        <title>Genomic Encyclopedia of Type Strains, Phase III (KMG-III): the genomes of soil and plant-associated and newly described type strains.</title>
        <authorList>
            <person name="Whitman W."/>
        </authorList>
    </citation>
    <scope>NUCLEOTIDE SEQUENCE</scope>
    <source>
        <strain evidence="11">HMT 1</strain>
    </source>
</reference>
<dbReference type="InterPro" id="IPR006070">
    <property type="entry name" value="Sua5-like_dom"/>
</dbReference>
<dbReference type="InterPro" id="IPR017945">
    <property type="entry name" value="DHBP_synth_RibB-like_a/b_dom"/>
</dbReference>
<keyword evidence="7 9" id="KW-0067">ATP-binding</keyword>
<keyword evidence="12" id="KW-1185">Reference proteome</keyword>
<dbReference type="GO" id="GO:0005737">
    <property type="term" value="C:cytoplasm"/>
    <property type="evidence" value="ECO:0007669"/>
    <property type="project" value="UniProtKB-SubCell"/>
</dbReference>
<evidence type="ECO:0000256" key="1">
    <source>
        <dbReference type="ARBA" id="ARBA00004496"/>
    </source>
</evidence>
<dbReference type="Pfam" id="PF01300">
    <property type="entry name" value="Sua5_yciO_yrdC"/>
    <property type="match status" value="1"/>
</dbReference>
<evidence type="ECO:0000256" key="7">
    <source>
        <dbReference type="ARBA" id="ARBA00022840"/>
    </source>
</evidence>